<comment type="similarity">
    <text evidence="1">Belongs to the CCDC53 family.</text>
</comment>
<proteinExistence type="inferred from homology"/>
<dbReference type="PANTHER" id="PTHR13015">
    <property type="entry name" value="PROTEIN AD-016-RELATED"/>
    <property type="match status" value="1"/>
</dbReference>
<dbReference type="Gene3D" id="1.20.5.110">
    <property type="match status" value="1"/>
</dbReference>
<dbReference type="Proteomes" id="UP000069940">
    <property type="component" value="Unassembled WGS sequence"/>
</dbReference>
<evidence type="ECO:0000313" key="3">
    <source>
        <dbReference type="EnsemblMetazoa" id="AALFPA23_002867.P2932"/>
    </source>
</evidence>
<feature type="compositionally biased region" description="Polar residues" evidence="2">
    <location>
        <begin position="77"/>
        <end position="96"/>
    </location>
</feature>
<dbReference type="RefSeq" id="XP_019563412.3">
    <property type="nucleotide sequence ID" value="XM_019707867.3"/>
</dbReference>
<organism evidence="3 4">
    <name type="scientific">Aedes albopictus</name>
    <name type="common">Asian tiger mosquito</name>
    <name type="synonym">Stegomyia albopicta</name>
    <dbReference type="NCBI Taxonomy" id="7160"/>
    <lineage>
        <taxon>Eukaryota</taxon>
        <taxon>Metazoa</taxon>
        <taxon>Ecdysozoa</taxon>
        <taxon>Arthropoda</taxon>
        <taxon>Hexapoda</taxon>
        <taxon>Insecta</taxon>
        <taxon>Pterygota</taxon>
        <taxon>Neoptera</taxon>
        <taxon>Endopterygota</taxon>
        <taxon>Diptera</taxon>
        <taxon>Nematocera</taxon>
        <taxon>Culicoidea</taxon>
        <taxon>Culicidae</taxon>
        <taxon>Culicinae</taxon>
        <taxon>Aedini</taxon>
        <taxon>Aedes</taxon>
        <taxon>Stegomyia</taxon>
    </lineage>
</organism>
<sequence>METVGLEKHELPPTNQKRMVAFINHFVLSTVNFLNKFASDCESKFVQYEHKIQSLEASLSIVEAKLASIDTLQNGTATDVTVSETTVPSGKQNKGNESIPAEDATTKEESSTPVETAPRDPRYDKYFKMVQVGVPLAAVKSKIGSEGLDPNYIDAFL</sequence>
<evidence type="ECO:0008006" key="5">
    <source>
        <dbReference type="Google" id="ProtNLM"/>
    </source>
</evidence>
<name>A0ABM1XU40_AEDAL</name>
<keyword evidence="4" id="KW-1185">Reference proteome</keyword>
<dbReference type="EnsemblMetazoa" id="AALFPA23_002867.R2932">
    <property type="protein sequence ID" value="AALFPA23_002867.P2932"/>
    <property type="gene ID" value="AALFPA23_002867"/>
</dbReference>
<evidence type="ECO:0000313" key="4">
    <source>
        <dbReference type="Proteomes" id="UP000069940"/>
    </source>
</evidence>
<reference evidence="4" key="1">
    <citation type="journal article" date="2015" name="Proc. Natl. Acad. Sci. U.S.A.">
        <title>Genome sequence of the Asian Tiger mosquito, Aedes albopictus, reveals insights into its biology, genetics, and evolution.</title>
        <authorList>
            <person name="Chen X.G."/>
            <person name="Jiang X."/>
            <person name="Gu J."/>
            <person name="Xu M."/>
            <person name="Wu Y."/>
            <person name="Deng Y."/>
            <person name="Zhang C."/>
            <person name="Bonizzoni M."/>
            <person name="Dermauw W."/>
            <person name="Vontas J."/>
            <person name="Armbruster P."/>
            <person name="Huang X."/>
            <person name="Yang Y."/>
            <person name="Zhang H."/>
            <person name="He W."/>
            <person name="Peng H."/>
            <person name="Liu Y."/>
            <person name="Wu K."/>
            <person name="Chen J."/>
            <person name="Lirakis M."/>
            <person name="Topalis P."/>
            <person name="Van Leeuwen T."/>
            <person name="Hall A.B."/>
            <person name="Jiang X."/>
            <person name="Thorpe C."/>
            <person name="Mueller R.L."/>
            <person name="Sun C."/>
            <person name="Waterhouse R.M."/>
            <person name="Yan G."/>
            <person name="Tu Z.J."/>
            <person name="Fang X."/>
            <person name="James A.A."/>
        </authorList>
    </citation>
    <scope>NUCLEOTIDE SEQUENCE [LARGE SCALE GENOMIC DNA]</scope>
    <source>
        <strain evidence="4">Foshan</strain>
    </source>
</reference>
<accession>A0ABM1XU40</accession>
<reference evidence="3" key="2">
    <citation type="submission" date="2025-05" db="UniProtKB">
        <authorList>
            <consortium name="EnsemblMetazoa"/>
        </authorList>
    </citation>
    <scope>IDENTIFICATION</scope>
    <source>
        <strain evidence="3">Foshan</strain>
    </source>
</reference>
<dbReference type="InterPro" id="IPR019309">
    <property type="entry name" value="WASHC3"/>
</dbReference>
<dbReference type="GeneID" id="109431638"/>
<protein>
    <recommendedName>
        <fullName evidence="5">Coiled-coil domain-containing protein 53</fullName>
    </recommendedName>
</protein>
<feature type="region of interest" description="Disordered" evidence="2">
    <location>
        <begin position="77"/>
        <end position="120"/>
    </location>
</feature>
<dbReference type="PANTHER" id="PTHR13015:SF0">
    <property type="entry name" value="WASH COMPLEX SUBUNIT 3"/>
    <property type="match status" value="1"/>
</dbReference>
<evidence type="ECO:0000256" key="2">
    <source>
        <dbReference type="SAM" id="MobiDB-lite"/>
    </source>
</evidence>
<dbReference type="Pfam" id="PF10152">
    <property type="entry name" value="CCDC53"/>
    <property type="match status" value="1"/>
</dbReference>
<evidence type="ECO:0000256" key="1">
    <source>
        <dbReference type="ARBA" id="ARBA00006290"/>
    </source>
</evidence>